<evidence type="ECO:0000256" key="2">
    <source>
        <dbReference type="SAM" id="MobiDB-lite"/>
    </source>
</evidence>
<accession>D8PZ30</accession>
<evidence type="ECO:0000256" key="1">
    <source>
        <dbReference type="SAM" id="Coils"/>
    </source>
</evidence>
<dbReference type="EMBL" id="GL377304">
    <property type="protein sequence ID" value="EFI99361.1"/>
    <property type="molecule type" value="Genomic_DNA"/>
</dbReference>
<gene>
    <name evidence="3" type="ORF">SCHCODRAFT_106593</name>
</gene>
<feature type="region of interest" description="Disordered" evidence="2">
    <location>
        <begin position="316"/>
        <end position="408"/>
    </location>
</feature>
<evidence type="ECO:0000313" key="3">
    <source>
        <dbReference type="EMBL" id="EFI99361.1"/>
    </source>
</evidence>
<feature type="region of interest" description="Disordered" evidence="2">
    <location>
        <begin position="206"/>
        <end position="229"/>
    </location>
</feature>
<dbReference type="AlphaFoldDB" id="D8PZ30"/>
<evidence type="ECO:0000313" key="4">
    <source>
        <dbReference type="Proteomes" id="UP000007431"/>
    </source>
</evidence>
<keyword evidence="1" id="KW-0175">Coiled coil</keyword>
<feature type="region of interest" description="Disordered" evidence="2">
    <location>
        <begin position="140"/>
        <end position="168"/>
    </location>
</feature>
<sequence>MNPCDRGEAPAGAASEGSAPSGGHSAEETSPKTLPPSAPTATSTEESRRTPEDGASFAVLMRRNGELASKIEGLAAEKETYAMRILTLSKENTTLRSSLSMARQEARRVQEELNTLSSIRDELHAELVTAKHEVNRSNACMKDERSTTERVSSDLKVKTQEVEEISSKNHTLERQNKDLQDAHDHLSAALVQSKDSERLLRESLEHLEQERDEARAGRDQALRRAEETEERVLSLEEDNRRVGAALQAAERNTVNITTQRANVQATLDRIAAFVAQQVRPYSAEPPVLTIQSGPPAGDDFAAAVTQKTDATCDISANKPEEDEDENSSHSEVDELESPSASVRNGKRPASPARKASDLPPKRTRHARHTTGLSRPATTSSVPLSGRGKRIAGQKQNGRVSGSSRGSPSVIIKRDELGHCFDADGKRVCPQCERTQEHYKSPRWLPSKRGPATVCQKANIKANE</sequence>
<name>D8PZ30_SCHCM</name>
<dbReference type="VEuPathDB" id="FungiDB:SCHCODRAFT_01170392"/>
<dbReference type="RefSeq" id="XP_003034264.1">
    <property type="nucleotide sequence ID" value="XM_003034218.1"/>
</dbReference>
<keyword evidence="4" id="KW-1185">Reference proteome</keyword>
<feature type="non-terminal residue" evidence="3">
    <location>
        <position position="463"/>
    </location>
</feature>
<protein>
    <submittedName>
        <fullName evidence="3">Uncharacterized protein</fullName>
    </submittedName>
</protein>
<dbReference type="Proteomes" id="UP000007431">
    <property type="component" value="Unassembled WGS sequence"/>
</dbReference>
<feature type="compositionally biased region" description="Polar residues" evidence="2">
    <location>
        <begin position="370"/>
        <end position="382"/>
    </location>
</feature>
<dbReference type="InParanoid" id="D8PZ30"/>
<dbReference type="GeneID" id="9586263"/>
<feature type="compositionally biased region" description="Low complexity" evidence="2">
    <location>
        <begin position="9"/>
        <end position="24"/>
    </location>
</feature>
<proteinExistence type="predicted"/>
<organism evidence="4">
    <name type="scientific">Schizophyllum commune (strain H4-8 / FGSC 9210)</name>
    <name type="common">Split gill fungus</name>
    <dbReference type="NCBI Taxonomy" id="578458"/>
    <lineage>
        <taxon>Eukaryota</taxon>
        <taxon>Fungi</taxon>
        <taxon>Dikarya</taxon>
        <taxon>Basidiomycota</taxon>
        <taxon>Agaricomycotina</taxon>
        <taxon>Agaricomycetes</taxon>
        <taxon>Agaricomycetidae</taxon>
        <taxon>Agaricales</taxon>
        <taxon>Schizophyllaceae</taxon>
        <taxon>Schizophyllum</taxon>
    </lineage>
</organism>
<feature type="compositionally biased region" description="Low complexity" evidence="2">
    <location>
        <begin position="397"/>
        <end position="408"/>
    </location>
</feature>
<feature type="coiled-coil region" evidence="1">
    <location>
        <begin position="92"/>
        <end position="126"/>
    </location>
</feature>
<dbReference type="KEGG" id="scm:SCHCO_01170392"/>
<reference evidence="3 4" key="1">
    <citation type="journal article" date="2010" name="Nat. Biotechnol.">
        <title>Genome sequence of the model mushroom Schizophyllum commune.</title>
        <authorList>
            <person name="Ohm R.A."/>
            <person name="de Jong J.F."/>
            <person name="Lugones L.G."/>
            <person name="Aerts A."/>
            <person name="Kothe E."/>
            <person name="Stajich J.E."/>
            <person name="de Vries R.P."/>
            <person name="Record E."/>
            <person name="Levasseur A."/>
            <person name="Baker S.E."/>
            <person name="Bartholomew K.A."/>
            <person name="Coutinho P.M."/>
            <person name="Erdmann S."/>
            <person name="Fowler T.J."/>
            <person name="Gathman A.C."/>
            <person name="Lombard V."/>
            <person name="Henrissat B."/>
            <person name="Knabe N."/>
            <person name="Kuees U."/>
            <person name="Lilly W.W."/>
            <person name="Lindquist E."/>
            <person name="Lucas S."/>
            <person name="Magnuson J.K."/>
            <person name="Piumi F."/>
            <person name="Raudaskoski M."/>
            <person name="Salamov A."/>
            <person name="Schmutz J."/>
            <person name="Schwarze F.W.M.R."/>
            <person name="vanKuyk P.A."/>
            <person name="Horton J.S."/>
            <person name="Grigoriev I.V."/>
            <person name="Woesten H.A.B."/>
        </authorList>
    </citation>
    <scope>NUCLEOTIDE SEQUENCE [LARGE SCALE GENOMIC DNA]</scope>
    <source>
        <strain evidence="4">H4-8 / FGSC 9210</strain>
    </source>
</reference>
<feature type="region of interest" description="Disordered" evidence="2">
    <location>
        <begin position="1"/>
        <end position="56"/>
    </location>
</feature>
<dbReference type="HOGENOM" id="CLU_607148_0_0_1"/>